<evidence type="ECO:0008006" key="4">
    <source>
        <dbReference type="Google" id="ProtNLM"/>
    </source>
</evidence>
<feature type="region of interest" description="Disordered" evidence="1">
    <location>
        <begin position="33"/>
        <end position="52"/>
    </location>
</feature>
<organism evidence="2 3">
    <name type="scientific">Metabacillus bambusae</name>
    <dbReference type="NCBI Taxonomy" id="2795218"/>
    <lineage>
        <taxon>Bacteria</taxon>
        <taxon>Bacillati</taxon>
        <taxon>Bacillota</taxon>
        <taxon>Bacilli</taxon>
        <taxon>Bacillales</taxon>
        <taxon>Bacillaceae</taxon>
        <taxon>Metabacillus</taxon>
    </lineage>
</organism>
<name>A0ABS3N0X5_9BACI</name>
<evidence type="ECO:0000313" key="3">
    <source>
        <dbReference type="Proteomes" id="UP000663981"/>
    </source>
</evidence>
<evidence type="ECO:0000256" key="1">
    <source>
        <dbReference type="SAM" id="MobiDB-lite"/>
    </source>
</evidence>
<proteinExistence type="predicted"/>
<evidence type="ECO:0000313" key="2">
    <source>
        <dbReference type="EMBL" id="MBO1511874.1"/>
    </source>
</evidence>
<gene>
    <name evidence="2" type="ORF">I7822_09345</name>
</gene>
<comment type="caution">
    <text evidence="2">The sequence shown here is derived from an EMBL/GenBank/DDBJ whole genome shotgun (WGS) entry which is preliminary data.</text>
</comment>
<dbReference type="EMBL" id="JAGDEL010000005">
    <property type="protein sequence ID" value="MBO1511874.1"/>
    <property type="molecule type" value="Genomic_DNA"/>
</dbReference>
<dbReference type="Proteomes" id="UP000663981">
    <property type="component" value="Unassembled WGS sequence"/>
</dbReference>
<reference evidence="2 3" key="1">
    <citation type="submission" date="2021-03" db="EMBL/GenBank/DDBJ databases">
        <title>Whole genome sequence of Metabacillus bambusae BG109.</title>
        <authorList>
            <person name="Jeong J.W."/>
        </authorList>
    </citation>
    <scope>NUCLEOTIDE SEQUENCE [LARGE SCALE GENOMIC DNA]</scope>
    <source>
        <strain evidence="2 3">BG109</strain>
    </source>
</reference>
<protein>
    <recommendedName>
        <fullName evidence="4">YqzL family protein</fullName>
    </recommendedName>
</protein>
<dbReference type="RefSeq" id="WP_207977276.1">
    <property type="nucleotide sequence ID" value="NZ_JAGDEL010000005.1"/>
</dbReference>
<keyword evidence="3" id="KW-1185">Reference proteome</keyword>
<sequence>METFLEFVREVLKGFVREVSAYFFRKNVLENKETTSRRHKPKGAEPILSNLD</sequence>
<accession>A0ABS3N0X5</accession>